<comment type="subcellular location">
    <subcellularLocation>
        <location evidence="6">Cytoplasm</location>
    </subcellularLocation>
</comment>
<keyword evidence="6" id="KW-0694">RNA-binding</keyword>
<dbReference type="RefSeq" id="WP_003870683.1">
    <property type="nucleotide sequence ID" value="NZ_FNBS01000071.1"/>
</dbReference>
<evidence type="ECO:0000313" key="9">
    <source>
        <dbReference type="Proteomes" id="UP000183404"/>
    </source>
</evidence>
<evidence type="ECO:0000259" key="7">
    <source>
        <dbReference type="Pfam" id="PF00636"/>
    </source>
</evidence>
<evidence type="ECO:0000256" key="3">
    <source>
        <dbReference type="ARBA" id="ARBA00022722"/>
    </source>
</evidence>
<dbReference type="InterPro" id="IPR000999">
    <property type="entry name" value="RNase_III_dom"/>
</dbReference>
<dbReference type="CDD" id="cd00593">
    <property type="entry name" value="RIBOc"/>
    <property type="match status" value="1"/>
</dbReference>
<keyword evidence="3 6" id="KW-0540">Nuclease</keyword>
<dbReference type="InterPro" id="IPR008226">
    <property type="entry name" value="Mini3_fam"/>
</dbReference>
<dbReference type="SUPFAM" id="SSF69065">
    <property type="entry name" value="RNase III domain-like"/>
    <property type="match status" value="1"/>
</dbReference>
<proteinExistence type="inferred from homology"/>
<dbReference type="GO" id="GO:0019843">
    <property type="term" value="F:rRNA binding"/>
    <property type="evidence" value="ECO:0007669"/>
    <property type="project" value="UniProtKB-UniRule"/>
</dbReference>
<reference evidence="8 9" key="1">
    <citation type="submission" date="2016-10" db="EMBL/GenBank/DDBJ databases">
        <authorList>
            <person name="de Groot N.N."/>
        </authorList>
    </citation>
    <scope>NUCLEOTIDE SEQUENCE [LARGE SCALE GENOMIC DNA]</scope>
    <source>
        <strain evidence="8 9">DSM 569</strain>
    </source>
</reference>
<comment type="function">
    <text evidence="6">Involved in correct processing of both the 5' and 3' ends of 23S rRNA precursor. Processes 30S rRNA precursor transcript even in absence of ribonuclease 3 (Rnc); Rnc processes 30S rRNA into smaller rRNA precursors.</text>
</comment>
<protein>
    <recommendedName>
        <fullName evidence="6">Mini-ribonuclease 3</fullName>
        <shortName evidence="6">Mini-3</shortName>
        <shortName evidence="6">Mini-RNase 3</shortName>
        <ecNumber evidence="6">3.1.26.-</ecNumber>
    </recommendedName>
    <alternativeName>
        <fullName evidence="6">Mini-RNase III</fullName>
        <shortName evidence="6">Mini-III</shortName>
    </alternativeName>
</protein>
<comment type="similarity">
    <text evidence="6">Belongs to the MrnC RNase family.</text>
</comment>
<dbReference type="PANTHER" id="PTHR34276:SF1">
    <property type="entry name" value="MINI-RIBONUCLEASE 3"/>
    <property type="match status" value="1"/>
</dbReference>
<organism evidence="8 9">
    <name type="scientific">Thermoanaerobacter thermohydrosulfuricus</name>
    <name type="common">Clostridium thermohydrosulfuricum</name>
    <dbReference type="NCBI Taxonomy" id="1516"/>
    <lineage>
        <taxon>Bacteria</taxon>
        <taxon>Bacillati</taxon>
        <taxon>Bacillota</taxon>
        <taxon>Clostridia</taxon>
        <taxon>Thermoanaerobacterales</taxon>
        <taxon>Thermoanaerobacteraceae</taxon>
        <taxon>Thermoanaerobacter</taxon>
    </lineage>
</organism>
<keyword evidence="1 6" id="KW-0690">Ribosome biogenesis</keyword>
<gene>
    <name evidence="6" type="primary">mrnC</name>
    <name evidence="8" type="ORF">SAMN04244560_02302</name>
</gene>
<evidence type="ECO:0000256" key="1">
    <source>
        <dbReference type="ARBA" id="ARBA00022517"/>
    </source>
</evidence>
<dbReference type="EC" id="3.1.26.-" evidence="6"/>
<evidence type="ECO:0000256" key="6">
    <source>
        <dbReference type="HAMAP-Rule" id="MF_01468"/>
    </source>
</evidence>
<dbReference type="Pfam" id="PF00636">
    <property type="entry name" value="Ribonuclease_3"/>
    <property type="match status" value="1"/>
</dbReference>
<dbReference type="AlphaFoldDB" id="A0A1I2CEH6"/>
<keyword evidence="6" id="KW-0963">Cytoplasm</keyword>
<accession>A0A1I2CEH6</accession>
<dbReference type="GO" id="GO:0005737">
    <property type="term" value="C:cytoplasm"/>
    <property type="evidence" value="ECO:0007669"/>
    <property type="project" value="UniProtKB-SubCell"/>
</dbReference>
<dbReference type="InterPro" id="IPR036389">
    <property type="entry name" value="RNase_III_sf"/>
</dbReference>
<dbReference type="GO" id="GO:0006364">
    <property type="term" value="P:rRNA processing"/>
    <property type="evidence" value="ECO:0007669"/>
    <property type="project" value="UniProtKB-UniRule"/>
</dbReference>
<evidence type="ECO:0000313" key="8">
    <source>
        <dbReference type="EMBL" id="SDG40783.1"/>
    </source>
</evidence>
<dbReference type="Gene3D" id="1.10.1520.10">
    <property type="entry name" value="Ribonuclease III domain"/>
    <property type="match status" value="1"/>
</dbReference>
<keyword evidence="2 6" id="KW-0698">rRNA processing</keyword>
<comment type="subunit">
    <text evidence="6">Homodimer.</text>
</comment>
<comment type="cofactor">
    <cofactor evidence="6">
        <name>Mg(2+)</name>
        <dbReference type="ChEBI" id="CHEBI:18420"/>
    </cofactor>
</comment>
<name>A0A1I2CEH6_THETY</name>
<evidence type="ECO:0000256" key="4">
    <source>
        <dbReference type="ARBA" id="ARBA00022759"/>
    </source>
</evidence>
<feature type="domain" description="RNase III" evidence="7">
    <location>
        <begin position="27"/>
        <end position="124"/>
    </location>
</feature>
<dbReference type="HAMAP" id="MF_01468">
    <property type="entry name" value="RNase_Mini_III"/>
    <property type="match status" value="1"/>
</dbReference>
<dbReference type="PIRSF" id="PIRSF005520">
    <property type="entry name" value="UCP005520"/>
    <property type="match status" value="1"/>
</dbReference>
<sequence length="142" mass="16225">MEKSMMGFLENSELLTKKGVLSLSPLVLAFIGDAVYSLYIRTMIAAKENRSVNFLHKETVKYVKAKSQAESVKRIYDFLTEEEKDVVRRGRNVKSNTMPKGVEVQAYRYATGFEALLGYLYLAGEFERLKNILELSVQVIEE</sequence>
<dbReference type="PANTHER" id="PTHR34276">
    <property type="entry name" value="MINI-RIBONUCLEASE 3"/>
    <property type="match status" value="1"/>
</dbReference>
<dbReference type="Proteomes" id="UP000183404">
    <property type="component" value="Unassembled WGS sequence"/>
</dbReference>
<evidence type="ECO:0000256" key="5">
    <source>
        <dbReference type="ARBA" id="ARBA00022801"/>
    </source>
</evidence>
<keyword evidence="4 6" id="KW-0255">Endonuclease</keyword>
<dbReference type="EMBL" id="FNBS01000071">
    <property type="protein sequence ID" value="SDG40783.1"/>
    <property type="molecule type" value="Genomic_DNA"/>
</dbReference>
<feature type="active site" evidence="6">
    <location>
        <position position="33"/>
    </location>
</feature>
<evidence type="ECO:0000256" key="2">
    <source>
        <dbReference type="ARBA" id="ARBA00022552"/>
    </source>
</evidence>
<keyword evidence="6" id="KW-0460">Magnesium</keyword>
<keyword evidence="5 6" id="KW-0378">Hydrolase</keyword>
<dbReference type="GO" id="GO:0004525">
    <property type="term" value="F:ribonuclease III activity"/>
    <property type="evidence" value="ECO:0007669"/>
    <property type="project" value="InterPro"/>
</dbReference>
<keyword evidence="6" id="KW-0699">rRNA-binding</keyword>